<dbReference type="AlphaFoldDB" id="A0A2S7WW67"/>
<dbReference type="Proteomes" id="UP000239068">
    <property type="component" value="Unassembled WGS sequence"/>
</dbReference>
<keyword evidence="2" id="KW-0067">ATP-binding</keyword>
<feature type="transmembrane region" description="Helical" evidence="4">
    <location>
        <begin position="266"/>
        <end position="290"/>
    </location>
</feature>
<dbReference type="OrthoDB" id="9802448at2"/>
<proteinExistence type="predicted"/>
<dbReference type="GO" id="GO:0030983">
    <property type="term" value="F:mismatched DNA binding"/>
    <property type="evidence" value="ECO:0007669"/>
    <property type="project" value="InterPro"/>
</dbReference>
<dbReference type="InterPro" id="IPR045076">
    <property type="entry name" value="MutS"/>
</dbReference>
<dbReference type="InterPro" id="IPR027417">
    <property type="entry name" value="P-loop_NTPase"/>
</dbReference>
<keyword evidence="3" id="KW-0238">DNA-binding</keyword>
<name>A0A2S7WW67_9FLAO</name>
<reference evidence="6 7" key="1">
    <citation type="submission" date="2016-12" db="EMBL/GenBank/DDBJ databases">
        <title>Trade-off between light-utilization and light-protection in marine flavobacteria.</title>
        <authorList>
            <person name="Kumagai Y."/>
            <person name="Yoshizawa S."/>
            <person name="Kogure K."/>
            <person name="Iwasaki W."/>
        </authorList>
    </citation>
    <scope>NUCLEOTIDE SEQUENCE [LARGE SCALE GENOMIC DNA]</scope>
    <source>
        <strain evidence="6 7">ATCC 43844</strain>
    </source>
</reference>
<keyword evidence="4" id="KW-0472">Membrane</keyword>
<dbReference type="PANTHER" id="PTHR11361">
    <property type="entry name" value="DNA MISMATCH REPAIR PROTEIN MUTS FAMILY MEMBER"/>
    <property type="match status" value="1"/>
</dbReference>
<evidence type="ECO:0000256" key="4">
    <source>
        <dbReference type="SAM" id="Phobius"/>
    </source>
</evidence>
<protein>
    <submittedName>
        <fullName evidence="6">DNA mismatch repair protein MutS</fullName>
    </submittedName>
</protein>
<gene>
    <name evidence="6" type="ORF">BTO16_04335</name>
</gene>
<evidence type="ECO:0000256" key="1">
    <source>
        <dbReference type="ARBA" id="ARBA00022741"/>
    </source>
</evidence>
<dbReference type="InterPro" id="IPR000432">
    <property type="entry name" value="DNA_mismatch_repair_MutS_C"/>
</dbReference>
<keyword evidence="7" id="KW-1185">Reference proteome</keyword>
<evidence type="ECO:0000256" key="2">
    <source>
        <dbReference type="ARBA" id="ARBA00022840"/>
    </source>
</evidence>
<keyword evidence="1" id="KW-0547">Nucleotide-binding</keyword>
<dbReference type="SUPFAM" id="SSF52540">
    <property type="entry name" value="P-loop containing nucleoside triphosphate hydrolases"/>
    <property type="match status" value="1"/>
</dbReference>
<evidence type="ECO:0000313" key="6">
    <source>
        <dbReference type="EMBL" id="PQJ81844.1"/>
    </source>
</evidence>
<evidence type="ECO:0000313" key="7">
    <source>
        <dbReference type="Proteomes" id="UP000239068"/>
    </source>
</evidence>
<keyword evidence="4" id="KW-1133">Transmembrane helix</keyword>
<feature type="domain" description="DNA mismatch repair proteins mutS family" evidence="5">
    <location>
        <begin position="359"/>
        <end position="545"/>
    </location>
</feature>
<dbReference type="GO" id="GO:0005829">
    <property type="term" value="C:cytosol"/>
    <property type="evidence" value="ECO:0007669"/>
    <property type="project" value="TreeGrafter"/>
</dbReference>
<dbReference type="GO" id="GO:0006298">
    <property type="term" value="P:mismatch repair"/>
    <property type="evidence" value="ECO:0007669"/>
    <property type="project" value="InterPro"/>
</dbReference>
<evidence type="ECO:0000259" key="5">
    <source>
        <dbReference type="SMART" id="SM00534"/>
    </source>
</evidence>
<accession>A0A2S7WW67</accession>
<dbReference type="GO" id="GO:0140664">
    <property type="term" value="F:ATP-dependent DNA damage sensor activity"/>
    <property type="evidence" value="ECO:0007669"/>
    <property type="project" value="InterPro"/>
</dbReference>
<dbReference type="PANTHER" id="PTHR11361:SF152">
    <property type="entry name" value="DNA MISMATCH REPAIR PROTEIN"/>
    <property type="match status" value="1"/>
</dbReference>
<keyword evidence="4" id="KW-0812">Transmembrane</keyword>
<organism evidence="6 7">
    <name type="scientific">Polaribacter glomeratus</name>
    <dbReference type="NCBI Taxonomy" id="102"/>
    <lineage>
        <taxon>Bacteria</taxon>
        <taxon>Pseudomonadati</taxon>
        <taxon>Bacteroidota</taxon>
        <taxon>Flavobacteriia</taxon>
        <taxon>Flavobacteriales</taxon>
        <taxon>Flavobacteriaceae</taxon>
    </lineage>
</organism>
<dbReference type="GO" id="GO:0005524">
    <property type="term" value="F:ATP binding"/>
    <property type="evidence" value="ECO:0007669"/>
    <property type="project" value="UniProtKB-KW"/>
</dbReference>
<dbReference type="Gene3D" id="3.40.50.300">
    <property type="entry name" value="P-loop containing nucleotide triphosphate hydrolases"/>
    <property type="match status" value="1"/>
</dbReference>
<dbReference type="RefSeq" id="WP_105020414.1">
    <property type="nucleotide sequence ID" value="NZ_MSCM01000001.1"/>
</dbReference>
<comment type="caution">
    <text evidence="6">The sequence shown here is derived from an EMBL/GenBank/DDBJ whole genome shotgun (WGS) entry which is preliminary data.</text>
</comment>
<dbReference type="EMBL" id="MSCM01000001">
    <property type="protein sequence ID" value="PQJ81844.1"/>
    <property type="molecule type" value="Genomic_DNA"/>
</dbReference>
<sequence length="549" mass="63781">MNYILGVLCMLIILFLIDNYHKKNRLKKTRKQLVENWGKQTKTAHYNFFAIGKYFNNNAHKRKAFHILSEKNNIDFDIDAVFKFVDRTSSKIGQQYLYYKLRTVGTIEDLLRFDALTTIFENEKDLSVYCQLELAKLNSNNSYYLEDLINEEQLEKPKYIWLIWSLTFLAISSIVLILIYPLFGLLLIPILAVNMVFHYKNKHSVTYYLNGVHQLSRALKVSKKLSSNSKIAAHFKDTSFIKRIQTIQNKSEFIAFEKNISNEFLFAFWFLFEIIKILFNVEYLVFYSFLGAISKERKSIENMFLFIGEIDASISTASLKSGNLKICKPTFTDKNELSVKGIYHPLIENCVLNDVSLSQKSLLLTGSNMSGKTTFIRTVAINSILAQTLHICFADEYAAPFYKVYSSIRITDDLLKNTSYYLQEVLNIKELIEASNDKNPCLFVLDEIFKGTNTVERISGGKAILSYLNKDHHTVFVSTHDIELTDLLQKEKYELFHFSEHIENNKLLFDHKIKKGKLQTKNAIKILELYKYPSEIIEDAKNIESTYYS</sequence>
<dbReference type="SMART" id="SM00534">
    <property type="entry name" value="MUTSac"/>
    <property type="match status" value="1"/>
</dbReference>
<feature type="transmembrane region" description="Helical" evidence="4">
    <location>
        <begin position="159"/>
        <end position="192"/>
    </location>
</feature>
<dbReference type="Pfam" id="PF00488">
    <property type="entry name" value="MutS_V"/>
    <property type="match status" value="1"/>
</dbReference>
<evidence type="ECO:0000256" key="3">
    <source>
        <dbReference type="ARBA" id="ARBA00023125"/>
    </source>
</evidence>
<feature type="transmembrane region" description="Helical" evidence="4">
    <location>
        <begin position="5"/>
        <end position="21"/>
    </location>
</feature>